<protein>
    <submittedName>
        <fullName evidence="1">Uncharacterized protein</fullName>
    </submittedName>
</protein>
<dbReference type="EMBL" id="OD002063">
    <property type="protein sequence ID" value="CAD7404076.1"/>
    <property type="molecule type" value="Genomic_DNA"/>
</dbReference>
<reference evidence="1" key="1">
    <citation type="submission" date="2020-11" db="EMBL/GenBank/DDBJ databases">
        <authorList>
            <person name="Tran Van P."/>
        </authorList>
    </citation>
    <scope>NUCLEOTIDE SEQUENCE</scope>
</reference>
<sequence>MALTINDSPTFLEMTQQVLSCR</sequence>
<evidence type="ECO:0000313" key="1">
    <source>
        <dbReference type="EMBL" id="CAD7404076.1"/>
    </source>
</evidence>
<name>A0A7R9CZ42_TIMPO</name>
<organism evidence="1">
    <name type="scientific">Timema poppense</name>
    <name type="common">Walking stick</name>
    <dbReference type="NCBI Taxonomy" id="170557"/>
    <lineage>
        <taxon>Eukaryota</taxon>
        <taxon>Metazoa</taxon>
        <taxon>Ecdysozoa</taxon>
        <taxon>Arthropoda</taxon>
        <taxon>Hexapoda</taxon>
        <taxon>Insecta</taxon>
        <taxon>Pterygota</taxon>
        <taxon>Neoptera</taxon>
        <taxon>Polyneoptera</taxon>
        <taxon>Phasmatodea</taxon>
        <taxon>Timematodea</taxon>
        <taxon>Timematoidea</taxon>
        <taxon>Timematidae</taxon>
        <taxon>Timema</taxon>
    </lineage>
</organism>
<accession>A0A7R9CZ42</accession>
<proteinExistence type="predicted"/>
<gene>
    <name evidence="1" type="ORF">TPSB3V08_LOCUS4332</name>
</gene>
<dbReference type="AlphaFoldDB" id="A0A7R9CZ42"/>